<reference evidence="1 2" key="1">
    <citation type="submission" date="2018-08" db="EMBL/GenBank/DDBJ databases">
        <title>Genomic Encyclopedia of Type Strains, Phase III (KMG-III): the genomes of soil and plant-associated and newly described type strains.</title>
        <authorList>
            <person name="Whitman W."/>
        </authorList>
    </citation>
    <scope>NUCLEOTIDE SEQUENCE [LARGE SCALE GENOMIC DNA]</scope>
    <source>
        <strain evidence="1 2">CGMCC 1.10966</strain>
    </source>
</reference>
<evidence type="ECO:0000313" key="2">
    <source>
        <dbReference type="Proteomes" id="UP000256304"/>
    </source>
</evidence>
<evidence type="ECO:0008006" key="3">
    <source>
        <dbReference type="Google" id="ProtNLM"/>
    </source>
</evidence>
<dbReference type="Gene3D" id="1.10.10.10">
    <property type="entry name" value="Winged helix-like DNA-binding domain superfamily/Winged helix DNA-binding domain"/>
    <property type="match status" value="1"/>
</dbReference>
<proteinExistence type="predicted"/>
<accession>A0A3D9RRA9</accession>
<dbReference type="SUPFAM" id="SSF46785">
    <property type="entry name" value="Winged helix' DNA-binding domain"/>
    <property type="match status" value="1"/>
</dbReference>
<dbReference type="Proteomes" id="UP000256304">
    <property type="component" value="Unassembled WGS sequence"/>
</dbReference>
<protein>
    <recommendedName>
        <fullName evidence="3">HTH domain-containing protein</fullName>
    </recommendedName>
</protein>
<comment type="caution">
    <text evidence="1">The sequence shown here is derived from an EMBL/GenBank/DDBJ whole genome shotgun (WGS) entry which is preliminary data.</text>
</comment>
<name>A0A3D9RRA9_9BACL</name>
<dbReference type="InterPro" id="IPR036388">
    <property type="entry name" value="WH-like_DNA-bd_sf"/>
</dbReference>
<evidence type="ECO:0000313" key="1">
    <source>
        <dbReference type="EMBL" id="REE78955.1"/>
    </source>
</evidence>
<organism evidence="1 2">
    <name type="scientific">Paenibacillus taihuensis</name>
    <dbReference type="NCBI Taxonomy" id="1156355"/>
    <lineage>
        <taxon>Bacteria</taxon>
        <taxon>Bacillati</taxon>
        <taxon>Bacillota</taxon>
        <taxon>Bacilli</taxon>
        <taxon>Bacillales</taxon>
        <taxon>Paenibacillaceae</taxon>
        <taxon>Paenibacillus</taxon>
    </lineage>
</organism>
<dbReference type="EMBL" id="QTTN01000023">
    <property type="protein sequence ID" value="REE78955.1"/>
    <property type="molecule type" value="Genomic_DNA"/>
</dbReference>
<dbReference type="AlphaFoldDB" id="A0A3D9RRA9"/>
<sequence length="87" mass="9691">MALAKWGGITRGLEHSLDVYERAILHLMQQHWAEITPTAAASKLGINRETVVKRLQSLQTKGLLSAHKSPRGRAMRYSLPPAMWSGN</sequence>
<dbReference type="InterPro" id="IPR036390">
    <property type="entry name" value="WH_DNA-bd_sf"/>
</dbReference>
<keyword evidence="2" id="KW-1185">Reference proteome</keyword>
<gene>
    <name evidence="1" type="ORF">A8990_12383</name>
</gene>